<dbReference type="AlphaFoldDB" id="A0A165YC40"/>
<gene>
    <name evidence="2" type="ORF">FIBSPDRAFT_993438</name>
</gene>
<evidence type="ECO:0000256" key="1">
    <source>
        <dbReference type="SAM" id="SignalP"/>
    </source>
</evidence>
<evidence type="ECO:0000313" key="3">
    <source>
        <dbReference type="Proteomes" id="UP000076532"/>
    </source>
</evidence>
<accession>A0A165YC40</accession>
<dbReference type="EMBL" id="KV417700">
    <property type="protein sequence ID" value="KZP09409.1"/>
    <property type="molecule type" value="Genomic_DNA"/>
</dbReference>
<name>A0A165YC40_9AGAM</name>
<evidence type="ECO:0008006" key="4">
    <source>
        <dbReference type="Google" id="ProtNLM"/>
    </source>
</evidence>
<evidence type="ECO:0000313" key="2">
    <source>
        <dbReference type="EMBL" id="KZP09409.1"/>
    </source>
</evidence>
<sequence length="69" mass="7913">MWPYVWMRSIIVWLYPMFCRVISTAVQFTPDGSQPHRSPSQVIPPLTSLETVAAPWAALLSWLENSRVP</sequence>
<keyword evidence="3" id="KW-1185">Reference proteome</keyword>
<keyword evidence="1" id="KW-0732">Signal</keyword>
<protein>
    <recommendedName>
        <fullName evidence="4">Secreted protein</fullName>
    </recommendedName>
</protein>
<organism evidence="2 3">
    <name type="scientific">Athelia psychrophila</name>
    <dbReference type="NCBI Taxonomy" id="1759441"/>
    <lineage>
        <taxon>Eukaryota</taxon>
        <taxon>Fungi</taxon>
        <taxon>Dikarya</taxon>
        <taxon>Basidiomycota</taxon>
        <taxon>Agaricomycotina</taxon>
        <taxon>Agaricomycetes</taxon>
        <taxon>Agaricomycetidae</taxon>
        <taxon>Atheliales</taxon>
        <taxon>Atheliaceae</taxon>
        <taxon>Athelia</taxon>
    </lineage>
</organism>
<dbReference type="Proteomes" id="UP000076532">
    <property type="component" value="Unassembled WGS sequence"/>
</dbReference>
<feature type="signal peptide" evidence="1">
    <location>
        <begin position="1"/>
        <end position="25"/>
    </location>
</feature>
<proteinExistence type="predicted"/>
<feature type="chain" id="PRO_5007869272" description="Secreted protein" evidence="1">
    <location>
        <begin position="26"/>
        <end position="69"/>
    </location>
</feature>
<reference evidence="2 3" key="1">
    <citation type="journal article" date="2016" name="Mol. Biol. Evol.">
        <title>Comparative Genomics of Early-Diverging Mushroom-Forming Fungi Provides Insights into the Origins of Lignocellulose Decay Capabilities.</title>
        <authorList>
            <person name="Nagy L.G."/>
            <person name="Riley R."/>
            <person name="Tritt A."/>
            <person name="Adam C."/>
            <person name="Daum C."/>
            <person name="Floudas D."/>
            <person name="Sun H."/>
            <person name="Yadav J.S."/>
            <person name="Pangilinan J."/>
            <person name="Larsson K.H."/>
            <person name="Matsuura K."/>
            <person name="Barry K."/>
            <person name="Labutti K."/>
            <person name="Kuo R."/>
            <person name="Ohm R.A."/>
            <person name="Bhattacharya S.S."/>
            <person name="Shirouzu T."/>
            <person name="Yoshinaga Y."/>
            <person name="Martin F.M."/>
            <person name="Grigoriev I.V."/>
            <person name="Hibbett D.S."/>
        </authorList>
    </citation>
    <scope>NUCLEOTIDE SEQUENCE [LARGE SCALE GENOMIC DNA]</scope>
    <source>
        <strain evidence="2 3">CBS 109695</strain>
    </source>
</reference>